<comment type="caution">
    <text evidence="1">The sequence shown here is derived from an EMBL/GenBank/DDBJ whole genome shotgun (WGS) entry which is preliminary data.</text>
</comment>
<keyword evidence="2" id="KW-1185">Reference proteome</keyword>
<sequence>MPQSLPLEITDLIIDHLASQPSVHQAIISCSLASRTLSHRARQYLFRSIEIFSSNDYAISLRLRDLMKSDPTFCNYIRELKICLMYRPIVIETTVETGLPDILEMLCEAKWRGDSDGLTSLTVESVGDWYPWGRLSNQFLTALDKLIHGSGLDEGQRLTSLQSLHVSNFVGFPVSFVVRMAGSIRELEIRHIGFMELPDMPNQHLQQLSVSGVEESDHIFPSRAAPAEAPSLKKLTFVLDYLEEPYMMPVTLLTKMVFSHLGYWKFEGDLTFPTLPLSFDHASLNLLKISCLRHLTIAEWIRDDQSSFSSSSVFLSLISDPRTRDYLVSSLEHLELIFRIRTLTAGRNYSACFAEKNFWVAIDKCLSSSEMSDTVNKVDLAVYILYKGPIPISDENEMIGKVKEDMKPFFTGLSGKEKIRFDFKVEMNGYNEVFGSQQR</sequence>
<dbReference type="AlphaFoldDB" id="A0A9P5TIW9"/>
<dbReference type="EMBL" id="JADNYJ010000097">
    <property type="protein sequence ID" value="KAF8886228.1"/>
    <property type="molecule type" value="Genomic_DNA"/>
</dbReference>
<accession>A0A9P5TIW9</accession>
<dbReference type="OrthoDB" id="3070253at2759"/>
<evidence type="ECO:0000313" key="1">
    <source>
        <dbReference type="EMBL" id="KAF8886228.1"/>
    </source>
</evidence>
<proteinExistence type="predicted"/>
<organism evidence="1 2">
    <name type="scientific">Gymnopilus junonius</name>
    <name type="common">Spectacular rustgill mushroom</name>
    <name type="synonym">Gymnopilus spectabilis subsp. junonius</name>
    <dbReference type="NCBI Taxonomy" id="109634"/>
    <lineage>
        <taxon>Eukaryota</taxon>
        <taxon>Fungi</taxon>
        <taxon>Dikarya</taxon>
        <taxon>Basidiomycota</taxon>
        <taxon>Agaricomycotina</taxon>
        <taxon>Agaricomycetes</taxon>
        <taxon>Agaricomycetidae</taxon>
        <taxon>Agaricales</taxon>
        <taxon>Agaricineae</taxon>
        <taxon>Hymenogastraceae</taxon>
        <taxon>Gymnopilus</taxon>
    </lineage>
</organism>
<dbReference type="SUPFAM" id="SSF52058">
    <property type="entry name" value="L domain-like"/>
    <property type="match status" value="1"/>
</dbReference>
<reference evidence="1" key="1">
    <citation type="submission" date="2020-11" db="EMBL/GenBank/DDBJ databases">
        <authorList>
            <consortium name="DOE Joint Genome Institute"/>
            <person name="Ahrendt S."/>
            <person name="Riley R."/>
            <person name="Andreopoulos W."/>
            <person name="LaButti K."/>
            <person name="Pangilinan J."/>
            <person name="Ruiz-duenas F.J."/>
            <person name="Barrasa J.M."/>
            <person name="Sanchez-Garcia M."/>
            <person name="Camarero S."/>
            <person name="Miyauchi S."/>
            <person name="Serrano A."/>
            <person name="Linde D."/>
            <person name="Babiker R."/>
            <person name="Drula E."/>
            <person name="Ayuso-Fernandez I."/>
            <person name="Pacheco R."/>
            <person name="Padilla G."/>
            <person name="Ferreira P."/>
            <person name="Barriuso J."/>
            <person name="Kellner H."/>
            <person name="Castanera R."/>
            <person name="Alfaro M."/>
            <person name="Ramirez L."/>
            <person name="Pisabarro A.G."/>
            <person name="Kuo A."/>
            <person name="Tritt A."/>
            <person name="Lipzen A."/>
            <person name="He G."/>
            <person name="Yan M."/>
            <person name="Ng V."/>
            <person name="Cullen D."/>
            <person name="Martin F."/>
            <person name="Rosso M.-N."/>
            <person name="Henrissat B."/>
            <person name="Hibbett D."/>
            <person name="Martinez A.T."/>
            <person name="Grigoriev I.V."/>
        </authorList>
    </citation>
    <scope>NUCLEOTIDE SEQUENCE</scope>
    <source>
        <strain evidence="1">AH 44721</strain>
    </source>
</reference>
<name>A0A9P5TIW9_GYMJU</name>
<gene>
    <name evidence="1" type="ORF">CPB84DRAFT_1787709</name>
</gene>
<dbReference type="Proteomes" id="UP000724874">
    <property type="component" value="Unassembled WGS sequence"/>
</dbReference>
<evidence type="ECO:0000313" key="2">
    <source>
        <dbReference type="Proteomes" id="UP000724874"/>
    </source>
</evidence>
<protein>
    <submittedName>
        <fullName evidence="1">Uncharacterized protein</fullName>
    </submittedName>
</protein>